<reference evidence="2" key="1">
    <citation type="submission" date="2022-12" db="EMBL/GenBank/DDBJ databases">
        <authorList>
            <person name="Voronina O.L."/>
            <person name="Kunda M.S."/>
            <person name="Ryzhova N."/>
            <person name="Aksenova E.I."/>
        </authorList>
    </citation>
    <scope>NUCLEOTIDE SEQUENCE</scope>
    <source>
        <strain evidence="2">SCCH136:Ach223948</strain>
    </source>
</reference>
<proteinExistence type="predicted"/>
<evidence type="ECO:0000256" key="1">
    <source>
        <dbReference type="SAM" id="SignalP"/>
    </source>
</evidence>
<dbReference type="EMBL" id="JAPZVI010000012">
    <property type="protein sequence ID" value="MCZ8403035.1"/>
    <property type="molecule type" value="Genomic_DNA"/>
</dbReference>
<comment type="caution">
    <text evidence="2">The sequence shown here is derived from an EMBL/GenBank/DDBJ whole genome shotgun (WGS) entry which is preliminary data.</text>
</comment>
<keyword evidence="1" id="KW-0732">Signal</keyword>
<dbReference type="Proteomes" id="UP001141992">
    <property type="component" value="Unassembled WGS sequence"/>
</dbReference>
<evidence type="ECO:0008006" key="4">
    <source>
        <dbReference type="Google" id="ProtNLM"/>
    </source>
</evidence>
<accession>A0A0D6H680</accession>
<dbReference type="PROSITE" id="PS51257">
    <property type="entry name" value="PROKAR_LIPOPROTEIN"/>
    <property type="match status" value="1"/>
</dbReference>
<sequence>MIPARLSLPPAFGISRAALALAFLLAGCAGAPPTPSAAPAFALPRQLHVAQSRPGQPAQDTLLVVQREAAATRWSLFDPLGIPQARQILEHGRWRNDGFLRPNGQARDLFAALVFAWTPLDDLDAAYGAGAWRATAAADGSPQRELLRQGEPRWRVRWPRDAAAGTLEIESGDGTVWRVAPLGERP</sequence>
<name>A0A0D6H680_ALCXX</name>
<dbReference type="RefSeq" id="WP_080747543.1">
    <property type="nucleotide sequence ID" value="NZ_CP043820.1"/>
</dbReference>
<feature type="signal peptide" evidence="1">
    <location>
        <begin position="1"/>
        <end position="31"/>
    </location>
</feature>
<protein>
    <recommendedName>
        <fullName evidence="4">Lipoprotein</fullName>
    </recommendedName>
</protein>
<gene>
    <name evidence="2" type="ORF">O9570_16400</name>
</gene>
<evidence type="ECO:0000313" key="3">
    <source>
        <dbReference type="Proteomes" id="UP001141992"/>
    </source>
</evidence>
<dbReference type="KEGG" id="axx:ERS451415_02141"/>
<evidence type="ECO:0000313" key="2">
    <source>
        <dbReference type="EMBL" id="MCZ8403035.1"/>
    </source>
</evidence>
<feature type="chain" id="PRO_5041039283" description="Lipoprotein" evidence="1">
    <location>
        <begin position="32"/>
        <end position="186"/>
    </location>
</feature>
<dbReference type="eggNOG" id="ENOG50333CJ">
    <property type="taxonomic scope" value="Bacteria"/>
</dbReference>
<organism evidence="2 3">
    <name type="scientific">Alcaligenes xylosoxydans xylosoxydans</name>
    <name type="common">Achromobacter xylosoxidans</name>
    <dbReference type="NCBI Taxonomy" id="85698"/>
    <lineage>
        <taxon>Bacteria</taxon>
        <taxon>Pseudomonadati</taxon>
        <taxon>Pseudomonadota</taxon>
        <taxon>Betaproteobacteria</taxon>
        <taxon>Burkholderiales</taxon>
        <taxon>Alcaligenaceae</taxon>
        <taxon>Achromobacter</taxon>
    </lineage>
</organism>
<dbReference type="AlphaFoldDB" id="A0A0D6H680"/>